<dbReference type="Pfam" id="PF00561">
    <property type="entry name" value="Abhydrolase_1"/>
    <property type="match status" value="1"/>
</dbReference>
<organism evidence="2 3">
    <name type="scientific">Phenylobacterium ferrooxidans</name>
    <dbReference type="NCBI Taxonomy" id="2982689"/>
    <lineage>
        <taxon>Bacteria</taxon>
        <taxon>Pseudomonadati</taxon>
        <taxon>Pseudomonadota</taxon>
        <taxon>Alphaproteobacteria</taxon>
        <taxon>Caulobacterales</taxon>
        <taxon>Caulobacteraceae</taxon>
        <taxon>Phenylobacterium</taxon>
    </lineage>
</organism>
<evidence type="ECO:0000259" key="1">
    <source>
        <dbReference type="Pfam" id="PF00561"/>
    </source>
</evidence>
<sequence length="262" mass="28091">MSAWASGRVEVSGGHLAYHRTGGEGPALVLSHGLTDNGLCWRRLAQALAPEFDIIMLDARGHGQSSRAGDHDPAQDIAEAIEQLGLVRPIVMGHSVGARATAAYANAHPGRVSKVVLEDPPFLPLIDRAQADRRAVRFREQVETFQAMSLAELIAMGRAQSPLWHDDDFPAWAVAKHQTDPQAMPVYATPWQEILGQITAPTLLVHGDSAHGGLVTPQIAGEARALNPNITAVLVPGAGHNTRRENFPDYLAAVRDFLGPVG</sequence>
<protein>
    <submittedName>
        <fullName evidence="2">Alpha/beta hydrolase</fullName>
    </submittedName>
</protein>
<name>A0ABW6CJ02_9CAUL</name>
<keyword evidence="2" id="KW-0378">Hydrolase</keyword>
<dbReference type="RefSeq" id="WP_377367510.1">
    <property type="nucleotide sequence ID" value="NZ_JAOTJD010000003.1"/>
</dbReference>
<dbReference type="GO" id="GO:0016787">
    <property type="term" value="F:hydrolase activity"/>
    <property type="evidence" value="ECO:0007669"/>
    <property type="project" value="UniProtKB-KW"/>
</dbReference>
<dbReference type="InterPro" id="IPR029058">
    <property type="entry name" value="AB_hydrolase_fold"/>
</dbReference>
<evidence type="ECO:0000313" key="3">
    <source>
        <dbReference type="Proteomes" id="UP001598130"/>
    </source>
</evidence>
<dbReference type="Proteomes" id="UP001598130">
    <property type="component" value="Unassembled WGS sequence"/>
</dbReference>
<gene>
    <name evidence="2" type="ORF">OCL97_03105</name>
</gene>
<evidence type="ECO:0000313" key="2">
    <source>
        <dbReference type="EMBL" id="MFD3262950.1"/>
    </source>
</evidence>
<reference evidence="2 3" key="1">
    <citation type="submission" date="2022-09" db="EMBL/GenBank/DDBJ databases">
        <title>New species of Phenylobacterium.</title>
        <authorList>
            <person name="Mieszkin S."/>
        </authorList>
    </citation>
    <scope>NUCLEOTIDE SEQUENCE [LARGE SCALE GENOMIC DNA]</scope>
    <source>
        <strain evidence="2 3">HK31-G</strain>
    </source>
</reference>
<dbReference type="EMBL" id="JAOTJD010000003">
    <property type="protein sequence ID" value="MFD3262950.1"/>
    <property type="molecule type" value="Genomic_DNA"/>
</dbReference>
<comment type="caution">
    <text evidence="2">The sequence shown here is derived from an EMBL/GenBank/DDBJ whole genome shotgun (WGS) entry which is preliminary data.</text>
</comment>
<accession>A0ABW6CJ02</accession>
<dbReference type="PANTHER" id="PTHR43194">
    <property type="entry name" value="HYDROLASE ALPHA/BETA FOLD FAMILY"/>
    <property type="match status" value="1"/>
</dbReference>
<feature type="domain" description="AB hydrolase-1" evidence="1">
    <location>
        <begin position="26"/>
        <end position="241"/>
    </location>
</feature>
<dbReference type="SUPFAM" id="SSF53474">
    <property type="entry name" value="alpha/beta-Hydrolases"/>
    <property type="match status" value="1"/>
</dbReference>
<dbReference type="PANTHER" id="PTHR43194:SF2">
    <property type="entry name" value="PEROXISOMAL MEMBRANE PROTEIN LPX1"/>
    <property type="match status" value="1"/>
</dbReference>
<keyword evidence="3" id="KW-1185">Reference proteome</keyword>
<dbReference type="InterPro" id="IPR050228">
    <property type="entry name" value="Carboxylesterase_BioH"/>
</dbReference>
<dbReference type="Gene3D" id="3.40.50.1820">
    <property type="entry name" value="alpha/beta hydrolase"/>
    <property type="match status" value="1"/>
</dbReference>
<proteinExistence type="predicted"/>
<dbReference type="InterPro" id="IPR000073">
    <property type="entry name" value="AB_hydrolase_1"/>
</dbReference>